<dbReference type="Pfam" id="PF12833">
    <property type="entry name" value="HTH_18"/>
    <property type="match status" value="1"/>
</dbReference>
<dbReference type="GO" id="GO:0000976">
    <property type="term" value="F:transcription cis-regulatory region binding"/>
    <property type="evidence" value="ECO:0007669"/>
    <property type="project" value="TreeGrafter"/>
</dbReference>
<gene>
    <name evidence="5" type="ORF">DES47_10188</name>
</gene>
<evidence type="ECO:0000256" key="1">
    <source>
        <dbReference type="ARBA" id="ARBA00023015"/>
    </source>
</evidence>
<comment type="caution">
    <text evidence="5">The sequence shown here is derived from an EMBL/GenBank/DDBJ whole genome shotgun (WGS) entry which is preliminary data.</text>
</comment>
<dbReference type="GO" id="GO:0005829">
    <property type="term" value="C:cytosol"/>
    <property type="evidence" value="ECO:0007669"/>
    <property type="project" value="TreeGrafter"/>
</dbReference>
<keyword evidence="3" id="KW-0804">Transcription</keyword>
<dbReference type="EMBL" id="SNXS01000001">
    <property type="protein sequence ID" value="TDP74042.1"/>
    <property type="molecule type" value="Genomic_DNA"/>
</dbReference>
<sequence length="320" mass="34019">MSDFASAAMVAVMHAGLQRLGLGSDGPALPDAAAGAHVALQTKRALVGAALARGGWALLPQLGQGFHGQDHAPLHRALVSAPDVASLLARWSRLEKYVHSRHRVELLQLGGHEARLRHVSLRAGEPPMAAESLVVLGLLCALLQSLGLQQVQARAGAVPAFPRGDGEALRALAEAGAAGSWHLSWQVPDSAADAGPAAAARAPALPLDLCQALPWPELAQHCARRLLQDLMHPPSVASLAQGLALSPRSLQRHLQQHGLRVSQLLAEVRLRAAAWWLLETRHPLAEAGFLCGYADQAHFNRCFKRHTGMAPGAYRQSFFG</sequence>
<dbReference type="SUPFAM" id="SSF46689">
    <property type="entry name" value="Homeodomain-like"/>
    <property type="match status" value="1"/>
</dbReference>
<protein>
    <submittedName>
        <fullName evidence="5">AraC-like DNA-binding protein</fullName>
    </submittedName>
</protein>
<keyword evidence="2 5" id="KW-0238">DNA-binding</keyword>
<dbReference type="SMART" id="SM00342">
    <property type="entry name" value="HTH_ARAC"/>
    <property type="match status" value="1"/>
</dbReference>
<dbReference type="PROSITE" id="PS01124">
    <property type="entry name" value="HTH_ARAC_FAMILY_2"/>
    <property type="match status" value="1"/>
</dbReference>
<name>A0A4R6QTK0_9BURK</name>
<dbReference type="InterPro" id="IPR009057">
    <property type="entry name" value="Homeodomain-like_sf"/>
</dbReference>
<keyword evidence="6" id="KW-1185">Reference proteome</keyword>
<dbReference type="OrthoDB" id="9809338at2"/>
<evidence type="ECO:0000259" key="4">
    <source>
        <dbReference type="PROSITE" id="PS01124"/>
    </source>
</evidence>
<organism evidence="5 6">
    <name type="scientific">Roseateles toxinivorans</name>
    <dbReference type="NCBI Taxonomy" id="270368"/>
    <lineage>
        <taxon>Bacteria</taxon>
        <taxon>Pseudomonadati</taxon>
        <taxon>Pseudomonadota</taxon>
        <taxon>Betaproteobacteria</taxon>
        <taxon>Burkholderiales</taxon>
        <taxon>Sphaerotilaceae</taxon>
        <taxon>Roseateles</taxon>
    </lineage>
</organism>
<reference evidence="5 6" key="1">
    <citation type="submission" date="2019-03" db="EMBL/GenBank/DDBJ databases">
        <title>Genomic Encyclopedia of Type Strains, Phase IV (KMG-IV): sequencing the most valuable type-strain genomes for metagenomic binning, comparative biology and taxonomic classification.</title>
        <authorList>
            <person name="Goeker M."/>
        </authorList>
    </citation>
    <scope>NUCLEOTIDE SEQUENCE [LARGE SCALE GENOMIC DNA]</scope>
    <source>
        <strain evidence="5 6">DSM 16998</strain>
    </source>
</reference>
<evidence type="ECO:0000313" key="5">
    <source>
        <dbReference type="EMBL" id="TDP74042.1"/>
    </source>
</evidence>
<evidence type="ECO:0000256" key="2">
    <source>
        <dbReference type="ARBA" id="ARBA00023125"/>
    </source>
</evidence>
<dbReference type="RefSeq" id="WP_133698708.1">
    <property type="nucleotide sequence ID" value="NZ_SNXS01000001.1"/>
</dbReference>
<evidence type="ECO:0000256" key="3">
    <source>
        <dbReference type="ARBA" id="ARBA00023163"/>
    </source>
</evidence>
<dbReference type="InterPro" id="IPR018060">
    <property type="entry name" value="HTH_AraC"/>
</dbReference>
<dbReference type="Gene3D" id="1.10.10.60">
    <property type="entry name" value="Homeodomain-like"/>
    <property type="match status" value="1"/>
</dbReference>
<dbReference type="InParanoid" id="A0A4R6QTK0"/>
<dbReference type="InterPro" id="IPR018062">
    <property type="entry name" value="HTH_AraC-typ_CS"/>
</dbReference>
<dbReference type="PROSITE" id="PS00041">
    <property type="entry name" value="HTH_ARAC_FAMILY_1"/>
    <property type="match status" value="1"/>
</dbReference>
<dbReference type="GO" id="GO:0003700">
    <property type="term" value="F:DNA-binding transcription factor activity"/>
    <property type="evidence" value="ECO:0007669"/>
    <property type="project" value="InterPro"/>
</dbReference>
<proteinExistence type="predicted"/>
<dbReference type="PANTHER" id="PTHR47894">
    <property type="entry name" value="HTH-TYPE TRANSCRIPTIONAL REGULATOR GADX"/>
    <property type="match status" value="1"/>
</dbReference>
<dbReference type="Proteomes" id="UP000295361">
    <property type="component" value="Unassembled WGS sequence"/>
</dbReference>
<dbReference type="PANTHER" id="PTHR47894:SF4">
    <property type="entry name" value="HTH-TYPE TRANSCRIPTIONAL REGULATOR GADX"/>
    <property type="match status" value="1"/>
</dbReference>
<keyword evidence="1" id="KW-0805">Transcription regulation</keyword>
<dbReference type="AlphaFoldDB" id="A0A4R6QTK0"/>
<feature type="domain" description="HTH araC/xylS-type" evidence="4">
    <location>
        <begin position="220"/>
        <end position="317"/>
    </location>
</feature>
<accession>A0A4R6QTK0</accession>
<evidence type="ECO:0000313" key="6">
    <source>
        <dbReference type="Proteomes" id="UP000295361"/>
    </source>
</evidence>